<evidence type="ECO:0000313" key="1">
    <source>
        <dbReference type="EMBL" id="MCW3172365.1"/>
    </source>
</evidence>
<name>A0ABT3I8G5_9GAMM</name>
<sequence length="135" mass="14986">MVTMKIFADYCQFYFMDLELCPLIPDEITDKDMDNRYRVADGIVVIHTQEPQYVSVTVKVTGSAPIPSESTKHLIQVPIRIPSGKFAILGSTESLEGCNVVLLPAGNYSAHIQYEQTDTGQEEFTISLQPINMAG</sequence>
<reference evidence="1" key="1">
    <citation type="submission" date="2022-10" db="EMBL/GenBank/DDBJ databases">
        <title>Shewanella flava sp. nov, isolated from the estuary of the Fenhe River into the Yellow River.</title>
        <authorList>
            <person name="Li Y."/>
        </authorList>
    </citation>
    <scope>NUCLEOTIDE SEQUENCE</scope>
    <source>
        <strain evidence="1">FYR11-62</strain>
    </source>
</reference>
<protein>
    <submittedName>
        <fullName evidence="1">Uncharacterized protein</fullName>
    </submittedName>
</protein>
<accession>A0ABT3I8G5</accession>
<dbReference type="RefSeq" id="WP_264725918.1">
    <property type="nucleotide sequence ID" value="NZ_JAPDMX010000017.1"/>
</dbReference>
<gene>
    <name evidence="1" type="ORF">OHT75_07725</name>
</gene>
<organism evidence="1 2">
    <name type="scientific">Shewanella subflava</name>
    <dbReference type="NCBI Taxonomy" id="2986476"/>
    <lineage>
        <taxon>Bacteria</taxon>
        <taxon>Pseudomonadati</taxon>
        <taxon>Pseudomonadota</taxon>
        <taxon>Gammaproteobacteria</taxon>
        <taxon>Alteromonadales</taxon>
        <taxon>Shewanellaceae</taxon>
        <taxon>Shewanella</taxon>
    </lineage>
</organism>
<dbReference type="InterPro" id="IPR038691">
    <property type="entry name" value="ComJ_sf"/>
</dbReference>
<dbReference type="Proteomes" id="UP001163714">
    <property type="component" value="Unassembled WGS sequence"/>
</dbReference>
<evidence type="ECO:0000313" key="2">
    <source>
        <dbReference type="Proteomes" id="UP001163714"/>
    </source>
</evidence>
<comment type="caution">
    <text evidence="1">The sequence shown here is derived from an EMBL/GenBank/DDBJ whole genome shotgun (WGS) entry which is preliminary data.</text>
</comment>
<dbReference type="Gene3D" id="2.60.34.30">
    <property type="entry name" value="Competence, DNA-entry nuclease inhibitor, ComJ"/>
    <property type="match status" value="1"/>
</dbReference>
<dbReference type="EMBL" id="JAPDMX010000017">
    <property type="protein sequence ID" value="MCW3172365.1"/>
    <property type="molecule type" value="Genomic_DNA"/>
</dbReference>
<proteinExistence type="predicted"/>
<keyword evidence="2" id="KW-1185">Reference proteome</keyword>